<dbReference type="Proteomes" id="UP000095751">
    <property type="component" value="Unassembled WGS sequence"/>
</dbReference>
<accession>A0A1E7FTW8</accession>
<name>A0A1E7FTW8_9STRA</name>
<keyword evidence="3" id="KW-1185">Reference proteome</keyword>
<protein>
    <submittedName>
        <fullName evidence="2">Uncharacterized protein</fullName>
    </submittedName>
</protein>
<proteinExistence type="predicted"/>
<sequence>MLTWAIPSPPLNKAPTHTDDAAAWKLATQADHRAIIASDVLNEARITGRRRQRKRGQLQQGRGGEAFHRVLVQ</sequence>
<feature type="region of interest" description="Disordered" evidence="1">
    <location>
        <begin position="48"/>
        <end position="73"/>
    </location>
</feature>
<organism evidence="2 3">
    <name type="scientific">Fragilariopsis cylindrus CCMP1102</name>
    <dbReference type="NCBI Taxonomy" id="635003"/>
    <lineage>
        <taxon>Eukaryota</taxon>
        <taxon>Sar</taxon>
        <taxon>Stramenopiles</taxon>
        <taxon>Ochrophyta</taxon>
        <taxon>Bacillariophyta</taxon>
        <taxon>Bacillariophyceae</taxon>
        <taxon>Bacillariophycidae</taxon>
        <taxon>Bacillariales</taxon>
        <taxon>Bacillariaceae</taxon>
        <taxon>Fragilariopsis</taxon>
    </lineage>
</organism>
<evidence type="ECO:0000313" key="2">
    <source>
        <dbReference type="EMBL" id="OEU21574.1"/>
    </source>
</evidence>
<dbReference type="AlphaFoldDB" id="A0A1E7FTW8"/>
<dbReference type="EMBL" id="KV784354">
    <property type="protein sequence ID" value="OEU21574.1"/>
    <property type="molecule type" value="Genomic_DNA"/>
</dbReference>
<dbReference type="InParanoid" id="A0A1E7FTW8"/>
<dbReference type="KEGG" id="fcy:FRACYDRAFT_267947"/>
<reference evidence="2 3" key="1">
    <citation type="submission" date="2016-09" db="EMBL/GenBank/DDBJ databases">
        <title>Extensive genetic diversity and differential bi-allelic expression allows diatom success in the polar Southern Ocean.</title>
        <authorList>
            <consortium name="DOE Joint Genome Institute"/>
            <person name="Mock T."/>
            <person name="Otillar R.P."/>
            <person name="Strauss J."/>
            <person name="Dupont C."/>
            <person name="Frickenhaus S."/>
            <person name="Maumus F."/>
            <person name="Mcmullan M."/>
            <person name="Sanges R."/>
            <person name="Schmutz J."/>
            <person name="Toseland A."/>
            <person name="Valas R."/>
            <person name="Veluchamy A."/>
            <person name="Ward B.J."/>
            <person name="Allen A."/>
            <person name="Barry K."/>
            <person name="Falciatore A."/>
            <person name="Ferrante M."/>
            <person name="Fortunato A.E."/>
            <person name="Gloeckner G."/>
            <person name="Gruber A."/>
            <person name="Hipkin R."/>
            <person name="Janech M."/>
            <person name="Kroth P."/>
            <person name="Leese F."/>
            <person name="Lindquist E."/>
            <person name="Lyon B.R."/>
            <person name="Martin J."/>
            <person name="Mayer C."/>
            <person name="Parker M."/>
            <person name="Quesneville H."/>
            <person name="Raymond J."/>
            <person name="Uhlig C."/>
            <person name="Valentin K.U."/>
            <person name="Worden A.Z."/>
            <person name="Armbrust E.V."/>
            <person name="Bowler C."/>
            <person name="Green B."/>
            <person name="Moulton V."/>
            <person name="Van Oosterhout C."/>
            <person name="Grigoriev I."/>
        </authorList>
    </citation>
    <scope>NUCLEOTIDE SEQUENCE [LARGE SCALE GENOMIC DNA]</scope>
    <source>
        <strain evidence="2 3">CCMP1102</strain>
    </source>
</reference>
<evidence type="ECO:0000313" key="3">
    <source>
        <dbReference type="Proteomes" id="UP000095751"/>
    </source>
</evidence>
<gene>
    <name evidence="2" type="ORF">FRACYDRAFT_267947</name>
</gene>
<evidence type="ECO:0000256" key="1">
    <source>
        <dbReference type="SAM" id="MobiDB-lite"/>
    </source>
</evidence>